<feature type="compositionally biased region" description="Acidic residues" evidence="3">
    <location>
        <begin position="419"/>
        <end position="429"/>
    </location>
</feature>
<dbReference type="CDD" id="cd11962">
    <property type="entry name" value="SH3_Abp1_fungi_C1"/>
    <property type="match status" value="1"/>
</dbReference>
<proteinExistence type="predicted"/>
<dbReference type="GO" id="GO:0030833">
    <property type="term" value="P:regulation of actin filament polymerization"/>
    <property type="evidence" value="ECO:0007669"/>
    <property type="project" value="TreeGrafter"/>
</dbReference>
<feature type="compositionally biased region" description="Acidic residues" evidence="3">
    <location>
        <begin position="543"/>
        <end position="554"/>
    </location>
</feature>
<feature type="compositionally biased region" description="Acidic residues" evidence="3">
    <location>
        <begin position="459"/>
        <end position="468"/>
    </location>
</feature>
<dbReference type="PRINTS" id="PR00452">
    <property type="entry name" value="SH3DOMAIN"/>
</dbReference>
<feature type="region of interest" description="Disordered" evidence="3">
    <location>
        <begin position="170"/>
        <end position="200"/>
    </location>
</feature>
<dbReference type="Pfam" id="PF00018">
    <property type="entry name" value="SH3_1"/>
    <property type="match status" value="2"/>
</dbReference>
<dbReference type="InterPro" id="IPR001452">
    <property type="entry name" value="SH3_domain"/>
</dbReference>
<evidence type="ECO:0000256" key="1">
    <source>
        <dbReference type="ARBA" id="ARBA00022443"/>
    </source>
</evidence>
<feature type="region of interest" description="Disordered" evidence="3">
    <location>
        <begin position="509"/>
        <end position="554"/>
    </location>
</feature>
<accession>G3AGS9</accession>
<evidence type="ECO:0000313" key="7">
    <source>
        <dbReference type="Proteomes" id="UP000000709"/>
    </source>
</evidence>
<feature type="domain" description="SH3" evidence="4">
    <location>
        <begin position="534"/>
        <end position="594"/>
    </location>
</feature>
<dbReference type="PANTHER" id="PTHR10829">
    <property type="entry name" value="CORTACTIN AND DREBRIN"/>
    <property type="match status" value="1"/>
</dbReference>
<dbReference type="GO" id="GO:0030864">
    <property type="term" value="C:cortical actin cytoskeleton"/>
    <property type="evidence" value="ECO:0007669"/>
    <property type="project" value="TreeGrafter"/>
</dbReference>
<dbReference type="PROSITE" id="PS50002">
    <property type="entry name" value="SH3"/>
    <property type="match status" value="2"/>
</dbReference>
<dbReference type="EMBL" id="GL996499">
    <property type="protein sequence ID" value="EGW35412.1"/>
    <property type="molecule type" value="Genomic_DNA"/>
</dbReference>
<feature type="compositionally biased region" description="Basic and acidic residues" evidence="3">
    <location>
        <begin position="346"/>
        <end position="377"/>
    </location>
</feature>
<sequence>MEKIDLSTNARAIQAAYDTVVRGDDPSISYVVYSVHPAPTLSVLETGNGPLTEFFEHFTDGQIQFGVARVTVPGSDVSKNILVGWCPDSAPAKGRLSFASNFAEVGKVLIGHVQITARDADDLDENEFLERVGAAAGARYSVTPGTVTAKKSAPAPKPVVAKPIVSKPPVKAAKPSYVPKSTGKPVAPVKPKPKLDDGWGDAKDVEVRDFSEKPLKDLPSAYKPTKVNIEELRKNKSDTISSTPKPTGLSDDGRLTSLPKPKVGHSVAERYKAAASGEASTVTASFGAKPHVFGGDDRKDKVVGGLSRNFAAQDGKTPAQIWAEKRGQYKTVATEEGSESNQASEPVHEHTHDLVEQFEKKAVIEEEPVPEPRRAIPEPEPEAVPEPEEEEEEEEEPTPSLPSRTQPEPVPSLPSRAEEQEEEEEEEEPAPSLPSRTKEEPTPVLPSRAQSKPTATAEYDYEKDEDNEIGFAEGELIVDIDFTDEEWWSGRNAKGEVGLFPAAYVKLNEDSEPSKAEPEVKEPEPVAEPVAPSAPSKSATAEYDYEKDEDNEISFEEGDLIIDIEFVDEDWWSGKHKATGAVGLFPSNYVKLNE</sequence>
<feature type="domain" description="ADF-H" evidence="5">
    <location>
        <begin position="5"/>
        <end position="133"/>
    </location>
</feature>
<feature type="compositionally biased region" description="Basic and acidic residues" evidence="3">
    <location>
        <begin position="509"/>
        <end position="524"/>
    </location>
</feature>
<dbReference type="OrthoDB" id="5971719at2759"/>
<dbReference type="Gene3D" id="2.30.30.40">
    <property type="entry name" value="SH3 Domains"/>
    <property type="match status" value="2"/>
</dbReference>
<reference evidence="6 7" key="1">
    <citation type="journal article" date="2011" name="Proc. Natl. Acad. Sci. U.S.A.">
        <title>Comparative genomics of xylose-fermenting fungi for enhanced biofuel production.</title>
        <authorList>
            <person name="Wohlbach D.J."/>
            <person name="Kuo A."/>
            <person name="Sato T.K."/>
            <person name="Potts K.M."/>
            <person name="Salamov A.A."/>
            <person name="LaButti K.M."/>
            <person name="Sun H."/>
            <person name="Clum A."/>
            <person name="Pangilinan J.L."/>
            <person name="Lindquist E.A."/>
            <person name="Lucas S."/>
            <person name="Lapidus A."/>
            <person name="Jin M."/>
            <person name="Gunawan C."/>
            <person name="Balan V."/>
            <person name="Dale B.E."/>
            <person name="Jeffries T.W."/>
            <person name="Zinkel R."/>
            <person name="Barry K.W."/>
            <person name="Grigoriev I.V."/>
            <person name="Gasch A.P."/>
        </authorList>
    </citation>
    <scope>NUCLEOTIDE SEQUENCE [LARGE SCALE GENOMIC DNA]</scope>
    <source>
        <strain evidence="7">NRRL Y-27907 / 11-Y1</strain>
    </source>
</reference>
<dbReference type="Proteomes" id="UP000000709">
    <property type="component" value="Unassembled WGS sequence"/>
</dbReference>
<dbReference type="InterPro" id="IPR002108">
    <property type="entry name" value="ADF-H"/>
</dbReference>
<dbReference type="Pfam" id="PF00241">
    <property type="entry name" value="Cofilin_ADF"/>
    <property type="match status" value="1"/>
</dbReference>
<dbReference type="SUPFAM" id="SSF55753">
    <property type="entry name" value="Actin depolymerizing proteins"/>
    <property type="match status" value="1"/>
</dbReference>
<dbReference type="PROSITE" id="PS51263">
    <property type="entry name" value="ADF_H"/>
    <property type="match status" value="1"/>
</dbReference>
<keyword evidence="1 2" id="KW-0728">SH3 domain</keyword>
<dbReference type="CDD" id="cd11281">
    <property type="entry name" value="ADF_drebrin_like"/>
    <property type="match status" value="1"/>
</dbReference>
<dbReference type="RefSeq" id="XP_007372824.1">
    <property type="nucleotide sequence ID" value="XM_007372762.1"/>
</dbReference>
<dbReference type="HOGENOM" id="CLU_459326_0_0_1"/>
<feature type="domain" description="SH3" evidence="4">
    <location>
        <begin position="450"/>
        <end position="510"/>
    </location>
</feature>
<evidence type="ECO:0008006" key="8">
    <source>
        <dbReference type="Google" id="ProtNLM"/>
    </source>
</evidence>
<dbReference type="KEGG" id="spaa:SPAPADRAFT_48408"/>
<dbReference type="InParanoid" id="G3AGS9"/>
<dbReference type="GO" id="GO:0005884">
    <property type="term" value="C:actin filament"/>
    <property type="evidence" value="ECO:0007669"/>
    <property type="project" value="TreeGrafter"/>
</dbReference>
<dbReference type="Gene3D" id="3.40.20.10">
    <property type="entry name" value="Severin"/>
    <property type="match status" value="1"/>
</dbReference>
<dbReference type="PANTHER" id="PTHR10829:SF25">
    <property type="entry name" value="DREBRIN-LIKE PROTEIN"/>
    <property type="match status" value="1"/>
</dbReference>
<dbReference type="GO" id="GO:0051015">
    <property type="term" value="F:actin filament binding"/>
    <property type="evidence" value="ECO:0007669"/>
    <property type="project" value="TreeGrafter"/>
</dbReference>
<dbReference type="GO" id="GO:0030427">
    <property type="term" value="C:site of polarized growth"/>
    <property type="evidence" value="ECO:0007669"/>
    <property type="project" value="TreeGrafter"/>
</dbReference>
<dbReference type="SUPFAM" id="SSF50044">
    <property type="entry name" value="SH3-domain"/>
    <property type="match status" value="2"/>
</dbReference>
<protein>
    <recommendedName>
        <fullName evidence="8">Actin binding protein</fullName>
    </recommendedName>
</protein>
<dbReference type="CDD" id="cd11819">
    <property type="entry name" value="SH3_Cortactin_like"/>
    <property type="match status" value="1"/>
</dbReference>
<evidence type="ECO:0000259" key="4">
    <source>
        <dbReference type="PROSITE" id="PS50002"/>
    </source>
</evidence>
<evidence type="ECO:0000256" key="2">
    <source>
        <dbReference type="PROSITE-ProRule" id="PRU00192"/>
    </source>
</evidence>
<dbReference type="SMART" id="SM00102">
    <property type="entry name" value="ADF"/>
    <property type="match status" value="1"/>
</dbReference>
<evidence type="ECO:0000259" key="5">
    <source>
        <dbReference type="PROSITE" id="PS51263"/>
    </source>
</evidence>
<dbReference type="eggNOG" id="KOG3655">
    <property type="taxonomic scope" value="Eukaryota"/>
</dbReference>
<organism evidence="7">
    <name type="scientific">Spathaspora passalidarum (strain NRRL Y-27907 / 11-Y1)</name>
    <dbReference type="NCBI Taxonomy" id="619300"/>
    <lineage>
        <taxon>Eukaryota</taxon>
        <taxon>Fungi</taxon>
        <taxon>Dikarya</taxon>
        <taxon>Ascomycota</taxon>
        <taxon>Saccharomycotina</taxon>
        <taxon>Pichiomycetes</taxon>
        <taxon>Debaryomycetaceae</taxon>
        <taxon>Spathaspora</taxon>
    </lineage>
</organism>
<dbReference type="STRING" id="619300.G3AGS9"/>
<dbReference type="InterPro" id="IPR035719">
    <property type="entry name" value="Abp1_fungi_SH3_C1"/>
</dbReference>
<feature type="region of interest" description="Disordered" evidence="3">
    <location>
        <begin position="309"/>
        <end position="470"/>
    </location>
</feature>
<evidence type="ECO:0000313" key="6">
    <source>
        <dbReference type="EMBL" id="EGW35412.1"/>
    </source>
</evidence>
<dbReference type="AlphaFoldDB" id="G3AGS9"/>
<feature type="compositionally biased region" description="Low complexity" evidence="3">
    <location>
        <begin position="527"/>
        <end position="539"/>
    </location>
</feature>
<feature type="compositionally biased region" description="Acidic residues" evidence="3">
    <location>
        <begin position="379"/>
        <end position="397"/>
    </location>
</feature>
<keyword evidence="7" id="KW-1185">Reference proteome</keyword>
<dbReference type="PRINTS" id="PR00499">
    <property type="entry name" value="P67PHOX"/>
</dbReference>
<name>G3AGS9_SPAPN</name>
<dbReference type="InterPro" id="IPR036028">
    <property type="entry name" value="SH3-like_dom_sf"/>
</dbReference>
<dbReference type="InterPro" id="IPR029006">
    <property type="entry name" value="ADF-H/Gelsolin-like_dom_sf"/>
</dbReference>
<gene>
    <name evidence="6" type="ORF">SPAPADRAFT_48408</name>
</gene>
<feature type="region of interest" description="Disordered" evidence="3">
    <location>
        <begin position="230"/>
        <end position="262"/>
    </location>
</feature>
<dbReference type="SMART" id="SM00326">
    <property type="entry name" value="SH3"/>
    <property type="match status" value="2"/>
</dbReference>
<evidence type="ECO:0000256" key="3">
    <source>
        <dbReference type="SAM" id="MobiDB-lite"/>
    </source>
</evidence>
<dbReference type="FunCoup" id="G3AGS9">
    <property type="interactions" value="567"/>
</dbReference>
<feature type="compositionally biased region" description="Low complexity" evidence="3">
    <location>
        <begin position="170"/>
        <end position="189"/>
    </location>
</feature>
<dbReference type="OMA" id="FKEPRGA"/>
<dbReference type="GeneID" id="18871215"/>